<sequence length="184" mass="21780">TTYEVTNGNEVYTMTSEKPDNPFSNVIDAILAVYEWSSISLDTWNFWPLTIISVIGSFIFVVILQNIIVSFMSDAFSNALKDSKRGVYRFQIELIHDFAHLEKSLEFNNLDSKFKDKIRARYICFYDDSKITNSWKETSEKMKSKPYPQIQLLNKSGFESWPIENCKFIWRNEEKDIKYWFLED</sequence>
<proteinExistence type="predicted"/>
<comment type="caution">
    <text evidence="1">The sequence shown here is derived from an EMBL/GenBank/DDBJ whole genome shotgun (WGS) entry which is preliminary data.</text>
</comment>
<evidence type="ECO:0000313" key="2">
    <source>
        <dbReference type="Proteomes" id="UP000789920"/>
    </source>
</evidence>
<accession>A0ACA9QUZ5</accession>
<reference evidence="1" key="1">
    <citation type="submission" date="2021-06" db="EMBL/GenBank/DDBJ databases">
        <authorList>
            <person name="Kallberg Y."/>
            <person name="Tangrot J."/>
            <person name="Rosling A."/>
        </authorList>
    </citation>
    <scope>NUCLEOTIDE SEQUENCE</scope>
    <source>
        <strain evidence="1">MA461A</strain>
    </source>
</reference>
<organism evidence="1 2">
    <name type="scientific">Racocetra persica</name>
    <dbReference type="NCBI Taxonomy" id="160502"/>
    <lineage>
        <taxon>Eukaryota</taxon>
        <taxon>Fungi</taxon>
        <taxon>Fungi incertae sedis</taxon>
        <taxon>Mucoromycota</taxon>
        <taxon>Glomeromycotina</taxon>
        <taxon>Glomeromycetes</taxon>
        <taxon>Diversisporales</taxon>
        <taxon>Gigasporaceae</taxon>
        <taxon>Racocetra</taxon>
    </lineage>
</organism>
<dbReference type="EMBL" id="CAJVQC010038094">
    <property type="protein sequence ID" value="CAG8765365.1"/>
    <property type="molecule type" value="Genomic_DNA"/>
</dbReference>
<feature type="non-terminal residue" evidence="1">
    <location>
        <position position="1"/>
    </location>
</feature>
<evidence type="ECO:0000313" key="1">
    <source>
        <dbReference type="EMBL" id="CAG8765365.1"/>
    </source>
</evidence>
<name>A0ACA9QUZ5_9GLOM</name>
<keyword evidence="2" id="KW-1185">Reference proteome</keyword>
<gene>
    <name evidence="1" type="ORF">RPERSI_LOCUS15731</name>
</gene>
<protein>
    <submittedName>
        <fullName evidence="1">7663_t:CDS:1</fullName>
    </submittedName>
</protein>
<dbReference type="Proteomes" id="UP000789920">
    <property type="component" value="Unassembled WGS sequence"/>
</dbReference>